<accession>A0A0S4L734</accession>
<comment type="cofactor">
    <cofactor evidence="1 4">
        <name>a divalent metal cation</name>
        <dbReference type="ChEBI" id="CHEBI:60240"/>
    </cofactor>
</comment>
<comment type="subcellular location">
    <subcellularLocation>
        <location evidence="4">Cytoplasm</location>
    </subcellularLocation>
</comment>
<comment type="catalytic activity">
    <reaction evidence="4">
        <text>UTP + H2O = UMP + diphosphate + H(+)</text>
        <dbReference type="Rhea" id="RHEA:29395"/>
        <dbReference type="ChEBI" id="CHEBI:15377"/>
        <dbReference type="ChEBI" id="CHEBI:15378"/>
        <dbReference type="ChEBI" id="CHEBI:33019"/>
        <dbReference type="ChEBI" id="CHEBI:46398"/>
        <dbReference type="ChEBI" id="CHEBI:57865"/>
        <dbReference type="EC" id="3.6.1.9"/>
    </reaction>
</comment>
<gene>
    <name evidence="5" type="ORF">COMA1_10607</name>
</gene>
<reference evidence="5 6" key="1">
    <citation type="submission" date="2015-10" db="EMBL/GenBank/DDBJ databases">
        <authorList>
            <person name="Gilbert D.G."/>
        </authorList>
    </citation>
    <scope>NUCLEOTIDE SEQUENCE [LARGE SCALE GENOMIC DNA]</scope>
    <source>
        <strain evidence="5">COMA1</strain>
    </source>
</reference>
<evidence type="ECO:0000313" key="5">
    <source>
        <dbReference type="EMBL" id="CUS32392.1"/>
    </source>
</evidence>
<sequence length="210" mass="23021">MQLILASSSPRRNELLALLGLVFEIYPSDFHELPSVGLSPLEQVKHFALEKARAVAKIHPQAYVLGSDTLIELERRLLGKPRDLADARVMLGALAGRSHHVHTAVALINGEHNYEAVKVATATVHMKPDRGELYERYLASGESLGKAGSYAIQGLGGDLVERIEGDYTTVVGLPLKLVVELLQSASCQVAVNVGSLYQRRPYANWRRFAV</sequence>
<name>A0A0S4L734_9BACT</name>
<dbReference type="EMBL" id="CZQA01000001">
    <property type="protein sequence ID" value="CUS32392.1"/>
    <property type="molecule type" value="Genomic_DNA"/>
</dbReference>
<organism evidence="5 6">
    <name type="scientific">Candidatus Nitrospira nitrosa</name>
    <dbReference type="NCBI Taxonomy" id="1742972"/>
    <lineage>
        <taxon>Bacteria</taxon>
        <taxon>Pseudomonadati</taxon>
        <taxon>Nitrospirota</taxon>
        <taxon>Nitrospiria</taxon>
        <taxon>Nitrospirales</taxon>
        <taxon>Nitrospiraceae</taxon>
        <taxon>Nitrospira</taxon>
    </lineage>
</organism>
<feature type="active site" description="Proton acceptor" evidence="4">
    <location>
        <position position="68"/>
    </location>
</feature>
<dbReference type="PANTHER" id="PTHR43213">
    <property type="entry name" value="BIFUNCTIONAL DTTP/UTP PYROPHOSPHATASE/METHYLTRANSFERASE PROTEIN-RELATED"/>
    <property type="match status" value="1"/>
</dbReference>
<protein>
    <recommendedName>
        <fullName evidence="4">dTTP/UTP pyrophosphatase</fullName>
        <shortName evidence="4">dTTPase/UTPase</shortName>
        <ecNumber evidence="4">3.6.1.9</ecNumber>
    </recommendedName>
    <alternativeName>
        <fullName evidence="4">Nucleoside triphosphate pyrophosphatase</fullName>
    </alternativeName>
    <alternativeName>
        <fullName evidence="4">Nucleotide pyrophosphatase</fullName>
        <shortName evidence="4">Nucleotide PPase</shortName>
    </alternativeName>
</protein>
<dbReference type="CDD" id="cd00555">
    <property type="entry name" value="Maf"/>
    <property type="match status" value="1"/>
</dbReference>
<feature type="site" description="Important for substrate specificity" evidence="4">
    <location>
        <position position="69"/>
    </location>
</feature>
<feature type="site" description="Important for substrate specificity" evidence="4">
    <location>
        <position position="153"/>
    </location>
</feature>
<comment type="catalytic activity">
    <reaction evidence="4">
        <text>dTTP + H2O = dTMP + diphosphate + H(+)</text>
        <dbReference type="Rhea" id="RHEA:28534"/>
        <dbReference type="ChEBI" id="CHEBI:15377"/>
        <dbReference type="ChEBI" id="CHEBI:15378"/>
        <dbReference type="ChEBI" id="CHEBI:33019"/>
        <dbReference type="ChEBI" id="CHEBI:37568"/>
        <dbReference type="ChEBI" id="CHEBI:63528"/>
        <dbReference type="EC" id="3.6.1.9"/>
    </reaction>
</comment>
<dbReference type="SUPFAM" id="SSF52972">
    <property type="entry name" value="ITPase-like"/>
    <property type="match status" value="1"/>
</dbReference>
<dbReference type="InterPro" id="IPR003697">
    <property type="entry name" value="Maf-like"/>
</dbReference>
<evidence type="ECO:0000256" key="3">
    <source>
        <dbReference type="ARBA" id="ARBA00023080"/>
    </source>
</evidence>
<keyword evidence="6" id="KW-1185">Reference proteome</keyword>
<dbReference type="GO" id="GO:0036218">
    <property type="term" value="F:dTTP diphosphatase activity"/>
    <property type="evidence" value="ECO:0007669"/>
    <property type="project" value="RHEA"/>
</dbReference>
<comment type="function">
    <text evidence="4">Nucleoside triphosphate pyrophosphatase that hydrolyzes dTTP and UTP. May have a dual role in cell division arrest and in preventing the incorporation of modified nucleotides into cellular nucleic acids.</text>
</comment>
<dbReference type="AlphaFoldDB" id="A0A0S4L734"/>
<dbReference type="GO" id="GO:0005737">
    <property type="term" value="C:cytoplasm"/>
    <property type="evidence" value="ECO:0007669"/>
    <property type="project" value="UniProtKB-SubCell"/>
</dbReference>
<dbReference type="GO" id="GO:0009117">
    <property type="term" value="P:nucleotide metabolic process"/>
    <property type="evidence" value="ECO:0007669"/>
    <property type="project" value="UniProtKB-KW"/>
</dbReference>
<dbReference type="STRING" id="1742972.COMA1_10607"/>
<evidence type="ECO:0000256" key="2">
    <source>
        <dbReference type="ARBA" id="ARBA00022801"/>
    </source>
</evidence>
<evidence type="ECO:0000256" key="4">
    <source>
        <dbReference type="HAMAP-Rule" id="MF_00528"/>
    </source>
</evidence>
<comment type="caution">
    <text evidence="4">Lacks conserved residue(s) required for the propagation of feature annotation.</text>
</comment>
<dbReference type="Pfam" id="PF02545">
    <property type="entry name" value="Maf"/>
    <property type="match status" value="1"/>
</dbReference>
<dbReference type="RefSeq" id="WP_090743495.1">
    <property type="nucleotide sequence ID" value="NZ_CZQA01000001.1"/>
</dbReference>
<evidence type="ECO:0000313" key="6">
    <source>
        <dbReference type="Proteomes" id="UP000199032"/>
    </source>
</evidence>
<dbReference type="Gene3D" id="3.90.950.10">
    <property type="match status" value="1"/>
</dbReference>
<keyword evidence="2 4" id="KW-0378">Hydrolase</keyword>
<dbReference type="InterPro" id="IPR029001">
    <property type="entry name" value="ITPase-like_fam"/>
</dbReference>
<dbReference type="NCBIfam" id="TIGR00172">
    <property type="entry name" value="maf"/>
    <property type="match status" value="1"/>
</dbReference>
<dbReference type="PANTHER" id="PTHR43213:SF5">
    <property type="entry name" value="BIFUNCTIONAL DTTP_UTP PYROPHOSPHATASE_METHYLTRANSFERASE PROTEIN-RELATED"/>
    <property type="match status" value="1"/>
</dbReference>
<keyword evidence="4" id="KW-0963">Cytoplasm</keyword>
<dbReference type="OrthoDB" id="9813694at2"/>
<dbReference type="GO" id="GO:0036221">
    <property type="term" value="F:UTP diphosphatase activity"/>
    <property type="evidence" value="ECO:0007669"/>
    <property type="project" value="RHEA"/>
</dbReference>
<dbReference type="Proteomes" id="UP000199032">
    <property type="component" value="Unassembled WGS sequence"/>
</dbReference>
<dbReference type="PIRSF" id="PIRSF006305">
    <property type="entry name" value="Maf"/>
    <property type="match status" value="1"/>
</dbReference>
<dbReference type="EC" id="3.6.1.9" evidence="4"/>
<keyword evidence="3 4" id="KW-0546">Nucleotide metabolism</keyword>
<dbReference type="HAMAP" id="MF_00528">
    <property type="entry name" value="Maf"/>
    <property type="match status" value="1"/>
</dbReference>
<evidence type="ECO:0000256" key="1">
    <source>
        <dbReference type="ARBA" id="ARBA00001968"/>
    </source>
</evidence>
<feature type="site" description="Important for substrate specificity" evidence="4">
    <location>
        <position position="11"/>
    </location>
</feature>
<proteinExistence type="inferred from homology"/>
<comment type="similarity">
    <text evidence="4">Belongs to the Maf family. YhdE subfamily.</text>
</comment>